<organism evidence="5 6">
    <name type="scientific">Pseudomonas mosselii</name>
    <dbReference type="NCBI Taxonomy" id="78327"/>
    <lineage>
        <taxon>Bacteria</taxon>
        <taxon>Pseudomonadati</taxon>
        <taxon>Pseudomonadota</taxon>
        <taxon>Gammaproteobacteria</taxon>
        <taxon>Pseudomonadales</taxon>
        <taxon>Pseudomonadaceae</taxon>
        <taxon>Pseudomonas</taxon>
    </lineage>
</organism>
<dbReference type="Gene3D" id="2.130.10.10">
    <property type="entry name" value="YVTN repeat-like/Quinoprotein amine dehydrogenase"/>
    <property type="match status" value="1"/>
</dbReference>
<evidence type="ECO:0000256" key="3">
    <source>
        <dbReference type="SAM" id="SignalP"/>
    </source>
</evidence>
<keyword evidence="3" id="KW-0732">Signal</keyword>
<dbReference type="Proteomes" id="UP000309819">
    <property type="component" value="Unassembled WGS sequence"/>
</dbReference>
<evidence type="ECO:0000259" key="4">
    <source>
        <dbReference type="Pfam" id="PF14870"/>
    </source>
</evidence>
<keyword evidence="2" id="KW-0604">Photosystem II</keyword>
<dbReference type="AlphaFoldDB" id="A0A5R8ZB30"/>
<protein>
    <submittedName>
        <fullName evidence="5">BNR domain-containing protein</fullName>
    </submittedName>
</protein>
<dbReference type="PANTHER" id="PTHR47199">
    <property type="entry name" value="PHOTOSYSTEM II STABILITY/ASSEMBLY FACTOR HCF136, CHLOROPLASTIC"/>
    <property type="match status" value="1"/>
</dbReference>
<evidence type="ECO:0000313" key="5">
    <source>
        <dbReference type="EMBL" id="TLP63029.1"/>
    </source>
</evidence>
<keyword evidence="1" id="KW-0602">Photosynthesis</keyword>
<feature type="domain" description="Photosynthesis system II assembly factor Ycf48/Hcf136-like" evidence="4">
    <location>
        <begin position="59"/>
        <end position="133"/>
    </location>
</feature>
<dbReference type="InterPro" id="IPR028203">
    <property type="entry name" value="PSII_CF48-like_dom"/>
</dbReference>
<accession>A0A5R8ZB30</accession>
<keyword evidence="6" id="KW-1185">Reference proteome</keyword>
<sequence>MSRSRWTSGLLLTLTLPFSLATHAQPLAVADVLQSPAMQISNAAHAVFSSVVRAEDRLVTVGERGLILLSDDNGLTWRQARVPVSVGLTAVQFVDARHGWAVGHCGVVLFSEDAGENWRVQLEGQRAAELELVAAQQALGVAADVDAAQARVDMAQRLMDEGADKPFLNLHFTDQQHGLVVGAYGMALRTVDGGRSWQSVAGQIDNPTGLHLYAVAQQGLDWYLAGEQGFLAHSSDDGQHFEQLPSPYEGTFFTLVPRQDGSLLLGGLKGNAFLIRSAGKLIEPLAVTMPVSFSDGTRLTDGRVLLANQAGAVFVLEAAGHRLQQLIPAQGRPLAGLTQAADGSLVAAGFTGLSQLSTSAAKVSE</sequence>
<dbReference type="Pfam" id="PF14870">
    <property type="entry name" value="PSII_BNR"/>
    <property type="match status" value="2"/>
</dbReference>
<dbReference type="PANTHER" id="PTHR47199:SF2">
    <property type="entry name" value="PHOTOSYSTEM II STABILITY_ASSEMBLY FACTOR HCF136, CHLOROPLASTIC"/>
    <property type="match status" value="1"/>
</dbReference>
<dbReference type="OrthoDB" id="9813892at2"/>
<feature type="signal peptide" evidence="3">
    <location>
        <begin position="1"/>
        <end position="24"/>
    </location>
</feature>
<feature type="domain" description="Photosynthesis system II assembly factor Ycf48/Hcf136-like" evidence="4">
    <location>
        <begin position="163"/>
        <end position="245"/>
    </location>
</feature>
<gene>
    <name evidence="5" type="ORF">FEM01_05940</name>
</gene>
<evidence type="ECO:0000256" key="1">
    <source>
        <dbReference type="ARBA" id="ARBA00022531"/>
    </source>
</evidence>
<evidence type="ECO:0000313" key="6">
    <source>
        <dbReference type="Proteomes" id="UP000309819"/>
    </source>
</evidence>
<dbReference type="InterPro" id="IPR015943">
    <property type="entry name" value="WD40/YVTN_repeat-like_dom_sf"/>
</dbReference>
<proteinExistence type="predicted"/>
<dbReference type="SUPFAM" id="SSF110296">
    <property type="entry name" value="Oligoxyloglucan reducing end-specific cellobiohydrolase"/>
    <property type="match status" value="1"/>
</dbReference>
<comment type="caution">
    <text evidence="5">The sequence shown here is derived from an EMBL/GenBank/DDBJ whole genome shotgun (WGS) entry which is preliminary data.</text>
</comment>
<dbReference type="GO" id="GO:0009523">
    <property type="term" value="C:photosystem II"/>
    <property type="evidence" value="ECO:0007669"/>
    <property type="project" value="UniProtKB-KW"/>
</dbReference>
<feature type="chain" id="PRO_5024437597" evidence="3">
    <location>
        <begin position="25"/>
        <end position="365"/>
    </location>
</feature>
<evidence type="ECO:0000256" key="2">
    <source>
        <dbReference type="ARBA" id="ARBA00023276"/>
    </source>
</evidence>
<dbReference type="EMBL" id="VAUO01000002">
    <property type="protein sequence ID" value="TLP63029.1"/>
    <property type="molecule type" value="Genomic_DNA"/>
</dbReference>
<dbReference type="RefSeq" id="WP_138218370.1">
    <property type="nucleotide sequence ID" value="NZ_VAUO01000002.1"/>
</dbReference>
<reference evidence="5 6" key="1">
    <citation type="submission" date="2019-05" db="EMBL/GenBank/DDBJ databases">
        <title>Pseudomonas sp. SC006 isolated from lettuce that can produce HBGAs.</title>
        <authorList>
            <person name="Wang D."/>
            <person name="Liao N."/>
            <person name="Liu D."/>
            <person name="Zhang Z."/>
            <person name="Zou S."/>
        </authorList>
    </citation>
    <scope>NUCLEOTIDE SEQUENCE [LARGE SCALE GENOMIC DNA]</scope>
    <source>
        <strain evidence="5 6">SC006</strain>
    </source>
</reference>
<dbReference type="GO" id="GO:0015979">
    <property type="term" value="P:photosynthesis"/>
    <property type="evidence" value="ECO:0007669"/>
    <property type="project" value="UniProtKB-KW"/>
</dbReference>
<name>A0A5R8ZB30_9PSED</name>